<dbReference type="GO" id="GO:0007017">
    <property type="term" value="P:microtubule-based process"/>
    <property type="evidence" value="ECO:0007669"/>
    <property type="project" value="InterPro"/>
</dbReference>
<evidence type="ECO:0000256" key="1">
    <source>
        <dbReference type="ARBA" id="ARBA00009636"/>
    </source>
</evidence>
<dbReference type="GO" id="GO:0003924">
    <property type="term" value="F:GTPase activity"/>
    <property type="evidence" value="ECO:0007669"/>
    <property type="project" value="InterPro"/>
</dbReference>
<reference evidence="6 7" key="1">
    <citation type="submission" date="2019-03" db="EMBL/GenBank/DDBJ databases">
        <title>Single cell metagenomics reveals metabolic interactions within the superorganism composed of flagellate Streblomastix strix and complex community of Bacteroidetes bacteria on its surface.</title>
        <authorList>
            <person name="Treitli S.C."/>
            <person name="Kolisko M."/>
            <person name="Husnik F."/>
            <person name="Keeling P."/>
            <person name="Hampl V."/>
        </authorList>
    </citation>
    <scope>NUCLEOTIDE SEQUENCE [LARGE SCALE GENOMIC DNA]</scope>
    <source>
        <strain evidence="6">ST1C</strain>
    </source>
</reference>
<dbReference type="Proteomes" id="UP000324800">
    <property type="component" value="Unassembled WGS sequence"/>
</dbReference>
<sequence length="283" mass="32288">MELINVYFNKSICGKCVPCDILIDHESGTMDSVQLGPFEQLFRFNNFIFGQTGAGNNWAKVHYTKGAEQNDFILDVERKEAEGCDCLQGLQICHSLDRGTRTGTRTLLIAKVREECLNRIICMFYVVPSLKVSDTVVLLYNLTLSVHQLLENADEVMHFDNEALYDIYFRNLKLTTPTNGDSNHIMLIVMSYITCFVRFTGQLNADLCQLNVNLVQFLNFHSPRMFDAKNMIAASDPGHGRYLTEHTIYIGHMSTKEIYEQMLNVHPPTDSKKNKNSQILQTI</sequence>
<dbReference type="InterPro" id="IPR008280">
    <property type="entry name" value="Tub_FtsZ_C"/>
</dbReference>
<dbReference type="EMBL" id="SNRW01002415">
    <property type="protein sequence ID" value="KAA6392849.1"/>
    <property type="molecule type" value="Genomic_DNA"/>
</dbReference>
<dbReference type="Gene3D" id="3.30.1330.20">
    <property type="entry name" value="Tubulin/FtsZ, C-terminal domain"/>
    <property type="match status" value="1"/>
</dbReference>
<dbReference type="SMART" id="SM00864">
    <property type="entry name" value="Tubulin"/>
    <property type="match status" value="1"/>
</dbReference>
<dbReference type="InterPro" id="IPR037103">
    <property type="entry name" value="Tubulin/FtsZ-like_C"/>
</dbReference>
<evidence type="ECO:0000259" key="5">
    <source>
        <dbReference type="SMART" id="SM00864"/>
    </source>
</evidence>
<dbReference type="InterPro" id="IPR002453">
    <property type="entry name" value="Beta_tubulin"/>
</dbReference>
<accession>A0A5J4WEW4</accession>
<dbReference type="Gene3D" id="3.40.50.1440">
    <property type="entry name" value="Tubulin/FtsZ, GTPase domain"/>
    <property type="match status" value="1"/>
</dbReference>
<comment type="similarity">
    <text evidence="1">Belongs to the tubulin family.</text>
</comment>
<comment type="caution">
    <text evidence="6">The sequence shown here is derived from an EMBL/GenBank/DDBJ whole genome shotgun (WGS) entry which is preliminary data.</text>
</comment>
<dbReference type="GO" id="GO:0005525">
    <property type="term" value="F:GTP binding"/>
    <property type="evidence" value="ECO:0007669"/>
    <property type="project" value="UniProtKB-KW"/>
</dbReference>
<feature type="domain" description="Tubulin/FtsZ GTPase" evidence="5">
    <location>
        <begin position="4"/>
        <end position="201"/>
    </location>
</feature>
<keyword evidence="4" id="KW-0342">GTP-binding</keyword>
<evidence type="ECO:0000256" key="3">
    <source>
        <dbReference type="ARBA" id="ARBA00022741"/>
    </source>
</evidence>
<dbReference type="PRINTS" id="PR01161">
    <property type="entry name" value="TUBULIN"/>
</dbReference>
<gene>
    <name evidence="6" type="ORF">EZS28_011623</name>
</gene>
<evidence type="ECO:0000256" key="4">
    <source>
        <dbReference type="ARBA" id="ARBA00023134"/>
    </source>
</evidence>
<dbReference type="Pfam" id="PF00091">
    <property type="entry name" value="Tubulin"/>
    <property type="match status" value="1"/>
</dbReference>
<dbReference type="InterPro" id="IPR036525">
    <property type="entry name" value="Tubulin/FtsZ_GTPase_sf"/>
</dbReference>
<dbReference type="InterPro" id="IPR003008">
    <property type="entry name" value="Tubulin_FtsZ_GTPase"/>
</dbReference>
<protein>
    <submittedName>
        <fullName evidence="6">Putative Tubulin beta-1 chain</fullName>
    </submittedName>
</protein>
<evidence type="ECO:0000256" key="2">
    <source>
        <dbReference type="ARBA" id="ARBA00022701"/>
    </source>
</evidence>
<dbReference type="PANTHER" id="PTHR11588">
    <property type="entry name" value="TUBULIN"/>
    <property type="match status" value="1"/>
</dbReference>
<organism evidence="6 7">
    <name type="scientific">Streblomastix strix</name>
    <dbReference type="NCBI Taxonomy" id="222440"/>
    <lineage>
        <taxon>Eukaryota</taxon>
        <taxon>Metamonada</taxon>
        <taxon>Preaxostyla</taxon>
        <taxon>Oxymonadida</taxon>
        <taxon>Streblomastigidae</taxon>
        <taxon>Streblomastix</taxon>
    </lineage>
</organism>
<evidence type="ECO:0000313" key="6">
    <source>
        <dbReference type="EMBL" id="KAA6392849.1"/>
    </source>
</evidence>
<dbReference type="SUPFAM" id="SSF52490">
    <property type="entry name" value="Tubulin nucleotide-binding domain-like"/>
    <property type="match status" value="1"/>
</dbReference>
<keyword evidence="3" id="KW-0547">Nucleotide-binding</keyword>
<dbReference type="SUPFAM" id="SSF55307">
    <property type="entry name" value="Tubulin C-terminal domain-like"/>
    <property type="match status" value="1"/>
</dbReference>
<dbReference type="InterPro" id="IPR000217">
    <property type="entry name" value="Tubulin"/>
</dbReference>
<dbReference type="GO" id="GO:0005200">
    <property type="term" value="F:structural constituent of cytoskeleton"/>
    <property type="evidence" value="ECO:0007669"/>
    <property type="project" value="InterPro"/>
</dbReference>
<dbReference type="PRINTS" id="PR01163">
    <property type="entry name" value="BETATUBULIN"/>
</dbReference>
<dbReference type="GO" id="GO:0005874">
    <property type="term" value="C:microtubule"/>
    <property type="evidence" value="ECO:0007669"/>
    <property type="project" value="UniProtKB-KW"/>
</dbReference>
<name>A0A5J4WEW4_9EUKA</name>
<dbReference type="AlphaFoldDB" id="A0A5J4WEW4"/>
<evidence type="ECO:0000313" key="7">
    <source>
        <dbReference type="Proteomes" id="UP000324800"/>
    </source>
</evidence>
<keyword evidence="2" id="KW-0493">Microtubule</keyword>
<proteinExistence type="inferred from homology"/>